<sequence length="160" mass="18280">MTTNACFLNKDKTVFFFFLINIDTLIIWYVYCLMLMFNVPTKNKNQIKIEIEIEMNNKGVFGDVMANSIRQAPTKLITIPALRKILKSSTRIDGPAKRERAVCKRPAKQAAIANTKITIPNVICVGRNRALYPAVERSQQSNTKNVTKPNKNYNRIKKTN</sequence>
<keyword evidence="4" id="KW-1185">Reference proteome</keyword>
<feature type="region of interest" description="Disordered" evidence="1">
    <location>
        <begin position="136"/>
        <end position="160"/>
    </location>
</feature>
<evidence type="ECO:0000313" key="4">
    <source>
        <dbReference type="Proteomes" id="UP000887458"/>
    </source>
</evidence>
<organism evidence="3 4">
    <name type="scientific">Dermatophagoides pteronyssinus</name>
    <name type="common">European house dust mite</name>
    <dbReference type="NCBI Taxonomy" id="6956"/>
    <lineage>
        <taxon>Eukaryota</taxon>
        <taxon>Metazoa</taxon>
        <taxon>Ecdysozoa</taxon>
        <taxon>Arthropoda</taxon>
        <taxon>Chelicerata</taxon>
        <taxon>Arachnida</taxon>
        <taxon>Acari</taxon>
        <taxon>Acariformes</taxon>
        <taxon>Sarcoptiformes</taxon>
        <taxon>Astigmata</taxon>
        <taxon>Psoroptidia</taxon>
        <taxon>Analgoidea</taxon>
        <taxon>Pyroglyphidae</taxon>
        <taxon>Dermatophagoidinae</taxon>
        <taxon>Dermatophagoides</taxon>
    </lineage>
</organism>
<comment type="caution">
    <text evidence="3">The sequence shown here is derived from an EMBL/GenBank/DDBJ whole genome shotgun (WGS) entry which is preliminary data.</text>
</comment>
<keyword evidence="2" id="KW-0472">Membrane</keyword>
<evidence type="ECO:0000256" key="1">
    <source>
        <dbReference type="SAM" id="MobiDB-lite"/>
    </source>
</evidence>
<feature type="transmembrane region" description="Helical" evidence="2">
    <location>
        <begin position="15"/>
        <end position="39"/>
    </location>
</feature>
<keyword evidence="2" id="KW-0812">Transmembrane</keyword>
<evidence type="ECO:0000256" key="2">
    <source>
        <dbReference type="SAM" id="Phobius"/>
    </source>
</evidence>
<dbReference type="EMBL" id="NJHN03000121">
    <property type="protein sequence ID" value="KAH9413516.1"/>
    <property type="molecule type" value="Genomic_DNA"/>
</dbReference>
<evidence type="ECO:0000313" key="3">
    <source>
        <dbReference type="EMBL" id="KAH9413516.1"/>
    </source>
</evidence>
<keyword evidence="2" id="KW-1133">Transmembrane helix</keyword>
<proteinExistence type="predicted"/>
<reference evidence="3 4" key="2">
    <citation type="journal article" date="2022" name="Mol. Biol. Evol.">
        <title>Comparative Genomics Reveals Insights into the Divergent Evolution of Astigmatic Mites and Household Pest Adaptations.</title>
        <authorList>
            <person name="Xiong Q."/>
            <person name="Wan A.T."/>
            <person name="Liu X."/>
            <person name="Fung C.S."/>
            <person name="Xiao X."/>
            <person name="Malainual N."/>
            <person name="Hou J."/>
            <person name="Wang L."/>
            <person name="Wang M."/>
            <person name="Yang K.Y."/>
            <person name="Cui Y."/>
            <person name="Leung E.L."/>
            <person name="Nong W."/>
            <person name="Shin S.K."/>
            <person name="Au S.W."/>
            <person name="Jeong K.Y."/>
            <person name="Chew F.T."/>
            <person name="Hui J.H."/>
            <person name="Leung T.F."/>
            <person name="Tungtrongchitr A."/>
            <person name="Zhong N."/>
            <person name="Liu Z."/>
            <person name="Tsui S.K."/>
        </authorList>
    </citation>
    <scope>NUCLEOTIDE SEQUENCE [LARGE SCALE GENOMIC DNA]</scope>
    <source>
        <strain evidence="3">Derp</strain>
    </source>
</reference>
<feature type="non-terminal residue" evidence="3">
    <location>
        <position position="160"/>
    </location>
</feature>
<feature type="compositionally biased region" description="Polar residues" evidence="1">
    <location>
        <begin position="137"/>
        <end position="153"/>
    </location>
</feature>
<protein>
    <submittedName>
        <fullName evidence="3">Uncharacterized protein</fullName>
    </submittedName>
</protein>
<gene>
    <name evidence="3" type="ORF">DERP_007994</name>
</gene>
<accession>A0ABQ8ITI0</accession>
<name>A0ABQ8ITI0_DERPT</name>
<reference evidence="3 4" key="1">
    <citation type="journal article" date="2018" name="J. Allergy Clin. Immunol.">
        <title>High-quality assembly of Dermatophagoides pteronyssinus genome and transcriptome reveals a wide range of novel allergens.</title>
        <authorList>
            <person name="Liu X.Y."/>
            <person name="Yang K.Y."/>
            <person name="Wang M.Q."/>
            <person name="Kwok J.S."/>
            <person name="Zeng X."/>
            <person name="Yang Z."/>
            <person name="Xiao X.J."/>
            <person name="Lau C.P."/>
            <person name="Li Y."/>
            <person name="Huang Z.M."/>
            <person name="Ba J.G."/>
            <person name="Yim A.K."/>
            <person name="Ouyang C.Y."/>
            <person name="Ngai S.M."/>
            <person name="Chan T.F."/>
            <person name="Leung E.L."/>
            <person name="Liu L."/>
            <person name="Liu Z.G."/>
            <person name="Tsui S.K."/>
        </authorList>
    </citation>
    <scope>NUCLEOTIDE SEQUENCE [LARGE SCALE GENOMIC DNA]</scope>
    <source>
        <strain evidence="3">Derp</strain>
    </source>
</reference>
<dbReference type="Proteomes" id="UP000887458">
    <property type="component" value="Unassembled WGS sequence"/>
</dbReference>